<evidence type="ECO:0000259" key="2">
    <source>
        <dbReference type="PROSITE" id="PS51352"/>
    </source>
</evidence>
<dbReference type="InterPro" id="IPR013766">
    <property type="entry name" value="Thioredoxin_domain"/>
</dbReference>
<evidence type="ECO:0000256" key="1">
    <source>
        <dbReference type="SAM" id="MobiDB-lite"/>
    </source>
</evidence>
<dbReference type="Gene3D" id="3.40.30.10">
    <property type="entry name" value="Glutaredoxin"/>
    <property type="match status" value="1"/>
</dbReference>
<dbReference type="Gene3D" id="1.25.40.10">
    <property type="entry name" value="Tetratricopeptide repeat domain"/>
    <property type="match status" value="2"/>
</dbReference>
<gene>
    <name evidence="3" type="ORF">QQX02_09385</name>
</gene>
<dbReference type="Pfam" id="PF14561">
    <property type="entry name" value="TPR_20"/>
    <property type="match status" value="1"/>
</dbReference>
<dbReference type="SUPFAM" id="SSF52833">
    <property type="entry name" value="Thioredoxin-like"/>
    <property type="match status" value="1"/>
</dbReference>
<dbReference type="EMBL" id="JAUHQA010000001">
    <property type="protein sequence ID" value="MDN4481133.1"/>
    <property type="molecule type" value="Genomic_DNA"/>
</dbReference>
<organism evidence="3 4">
    <name type="scientific">Demequina muriae</name>
    <dbReference type="NCBI Taxonomy" id="3051664"/>
    <lineage>
        <taxon>Bacteria</taxon>
        <taxon>Bacillati</taxon>
        <taxon>Actinomycetota</taxon>
        <taxon>Actinomycetes</taxon>
        <taxon>Micrococcales</taxon>
        <taxon>Demequinaceae</taxon>
        <taxon>Demequina</taxon>
    </lineage>
</organism>
<comment type="caution">
    <text evidence="3">The sequence shown here is derived from an EMBL/GenBank/DDBJ whole genome shotgun (WGS) entry which is preliminary data.</text>
</comment>
<protein>
    <submittedName>
        <fullName evidence="3">Tetratricopeptide repeat protein</fullName>
    </submittedName>
</protein>
<feature type="domain" description="Thioredoxin" evidence="2">
    <location>
        <begin position="20"/>
        <end position="148"/>
    </location>
</feature>
<evidence type="ECO:0000313" key="4">
    <source>
        <dbReference type="Proteomes" id="UP001172708"/>
    </source>
</evidence>
<dbReference type="InterPro" id="IPR011990">
    <property type="entry name" value="TPR-like_helical_dom_sf"/>
</dbReference>
<sequence>MTADNPEVPLRGSVDLSQFVKKDEPAAPAEQATAGGQQSAPPVIQVTEQSLQELAQSSAQVPVVIVFLSSASPASKELVERMQRLMARYNGAFVLASCDIDTQMSVAGAFQVQAVPTVMALIAARPAPLFQGNAEDEQIIGVLDQVLEIARQNGVTGTVGGAPQQPQGEPEPPPLPPLHQEAYDAIEREDYVAAIDAYDRALRENPKDADARAGRAQVALMERSRLADVDAVRGAAADAPHDVEAQMAVADLDVMGGQVEDAFARLIDVVRASAGPEREQVRVRLVELFDVVGTDDARVVKARQALAAALF</sequence>
<dbReference type="CDD" id="cd02956">
    <property type="entry name" value="ybbN"/>
    <property type="match status" value="1"/>
</dbReference>
<evidence type="ECO:0000313" key="3">
    <source>
        <dbReference type="EMBL" id="MDN4481133.1"/>
    </source>
</evidence>
<feature type="region of interest" description="Disordered" evidence="1">
    <location>
        <begin position="1"/>
        <end position="41"/>
    </location>
</feature>
<proteinExistence type="predicted"/>
<accession>A0ABT8GI73</accession>
<dbReference type="RefSeq" id="WP_301142656.1">
    <property type="nucleotide sequence ID" value="NZ_JAUHQA010000001.1"/>
</dbReference>
<dbReference type="SUPFAM" id="SSF48452">
    <property type="entry name" value="TPR-like"/>
    <property type="match status" value="1"/>
</dbReference>
<dbReference type="InterPro" id="IPR036249">
    <property type="entry name" value="Thioredoxin-like_sf"/>
</dbReference>
<keyword evidence="4" id="KW-1185">Reference proteome</keyword>
<feature type="region of interest" description="Disordered" evidence="1">
    <location>
        <begin position="156"/>
        <end position="175"/>
    </location>
</feature>
<reference evidence="3" key="1">
    <citation type="submission" date="2023-06" db="EMBL/GenBank/DDBJ databases">
        <title>Egi l300058.</title>
        <authorList>
            <person name="Gao L."/>
            <person name="Fang B.-Z."/>
            <person name="Li W.-J."/>
        </authorList>
    </citation>
    <scope>NUCLEOTIDE SEQUENCE</scope>
    <source>
        <strain evidence="3">EGI L300058</strain>
    </source>
</reference>
<dbReference type="Pfam" id="PF00085">
    <property type="entry name" value="Thioredoxin"/>
    <property type="match status" value="1"/>
</dbReference>
<dbReference type="Proteomes" id="UP001172708">
    <property type="component" value="Unassembled WGS sequence"/>
</dbReference>
<name>A0ABT8GI73_9MICO</name>
<dbReference type="PROSITE" id="PS51352">
    <property type="entry name" value="THIOREDOXIN_2"/>
    <property type="match status" value="1"/>
</dbReference>